<dbReference type="RefSeq" id="WP_002703497.1">
    <property type="nucleotide sequence ID" value="NZ_AGRW01000042.1"/>
</dbReference>
<keyword evidence="1" id="KW-1133">Transmembrane helix</keyword>
<evidence type="ECO:0000313" key="3">
    <source>
        <dbReference type="Proteomes" id="UP000003571"/>
    </source>
</evidence>
<dbReference type="Pfam" id="PF02325">
    <property type="entry name" value="CCB3_YggT"/>
    <property type="match status" value="1"/>
</dbReference>
<protein>
    <recommendedName>
        <fullName evidence="4">YggT family protein</fullName>
    </recommendedName>
</protein>
<feature type="transmembrane region" description="Helical" evidence="1">
    <location>
        <begin position="160"/>
        <end position="180"/>
    </location>
</feature>
<feature type="transmembrane region" description="Helical" evidence="1">
    <location>
        <begin position="60"/>
        <end position="82"/>
    </location>
</feature>
<evidence type="ECO:0000256" key="1">
    <source>
        <dbReference type="SAM" id="Phobius"/>
    </source>
</evidence>
<accession>H7EJM6</accession>
<dbReference type="EMBL" id="AGRW01000042">
    <property type="protein sequence ID" value="EIC02146.1"/>
    <property type="molecule type" value="Genomic_DNA"/>
</dbReference>
<dbReference type="Proteomes" id="UP000003571">
    <property type="component" value="Unassembled WGS sequence"/>
</dbReference>
<feature type="transmembrane region" description="Helical" evidence="1">
    <location>
        <begin position="6"/>
        <end position="27"/>
    </location>
</feature>
<gene>
    <name evidence="2" type="ORF">TresaDRAFT_2126</name>
</gene>
<dbReference type="GO" id="GO:0016020">
    <property type="term" value="C:membrane"/>
    <property type="evidence" value="ECO:0007669"/>
    <property type="project" value="InterPro"/>
</dbReference>
<name>H7EJM6_9SPIR</name>
<organism evidence="2 3">
    <name type="scientific">Treponema saccharophilum DSM 2985</name>
    <dbReference type="NCBI Taxonomy" id="907348"/>
    <lineage>
        <taxon>Bacteria</taxon>
        <taxon>Pseudomonadati</taxon>
        <taxon>Spirochaetota</taxon>
        <taxon>Spirochaetia</taxon>
        <taxon>Spirochaetales</taxon>
        <taxon>Treponemataceae</taxon>
        <taxon>Treponema</taxon>
    </lineage>
</organism>
<comment type="caution">
    <text evidence="2">The sequence shown here is derived from an EMBL/GenBank/DDBJ whole genome shotgun (WGS) entry which is preliminary data.</text>
</comment>
<evidence type="ECO:0000313" key="2">
    <source>
        <dbReference type="EMBL" id="EIC02146.1"/>
    </source>
</evidence>
<feature type="transmembrane region" description="Helical" evidence="1">
    <location>
        <begin position="102"/>
        <end position="124"/>
    </location>
</feature>
<dbReference type="STRING" id="907348.TresaDRAFT_2126"/>
<keyword evidence="1" id="KW-0812">Transmembrane</keyword>
<dbReference type="OrthoDB" id="47652at2"/>
<sequence length="193" mass="21642">MAFSALFRYASTVVSVYAFVCFVRIFMTWIPQANYSKFGRTLSRICDPFLDLFRHLPLRFAGFDFSAAVALCVLWGISYVLGSLSQANAITPKTIAILALSLVWNIISSILILLIVVIAIRLIVLFMTKSTYGTIWDTLDRSISPMLFRIAAPFYKGRSISFRGALVISLMALAVSYIVLRTGTERLFMLLAR</sequence>
<dbReference type="AlphaFoldDB" id="H7EJM6"/>
<reference evidence="2 3" key="1">
    <citation type="submission" date="2011-09" db="EMBL/GenBank/DDBJ databases">
        <title>The draft genome of Treponema saccharophilum DSM 2985.</title>
        <authorList>
            <consortium name="US DOE Joint Genome Institute (JGI-PGF)"/>
            <person name="Lucas S."/>
            <person name="Copeland A."/>
            <person name="Lapidus A."/>
            <person name="Glavina del Rio T."/>
            <person name="Dalin E."/>
            <person name="Tice H."/>
            <person name="Bruce D."/>
            <person name="Goodwin L."/>
            <person name="Pitluck S."/>
            <person name="Peters L."/>
            <person name="Kyrpides N."/>
            <person name="Mavromatis K."/>
            <person name="Ivanova N."/>
            <person name="Markowitz V."/>
            <person name="Cheng J.-F."/>
            <person name="Hugenholtz P."/>
            <person name="Woyke T."/>
            <person name="Wu D."/>
            <person name="Gronow S."/>
            <person name="Wellnitz S."/>
            <person name="Brambilla E."/>
            <person name="Klenk H.-P."/>
            <person name="Eisen J.A."/>
        </authorList>
    </citation>
    <scope>NUCLEOTIDE SEQUENCE [LARGE SCALE GENOMIC DNA]</scope>
    <source>
        <strain evidence="2 3">DSM 2985</strain>
    </source>
</reference>
<keyword evidence="3" id="KW-1185">Reference proteome</keyword>
<keyword evidence="1" id="KW-0472">Membrane</keyword>
<evidence type="ECO:0008006" key="4">
    <source>
        <dbReference type="Google" id="ProtNLM"/>
    </source>
</evidence>
<proteinExistence type="predicted"/>
<dbReference type="eggNOG" id="COG0762">
    <property type="taxonomic scope" value="Bacteria"/>
</dbReference>
<dbReference type="PATRIC" id="fig|907348.3.peg.1073"/>
<dbReference type="InterPro" id="IPR003425">
    <property type="entry name" value="CCB3/YggT"/>
</dbReference>